<sequence>MDISILQSNLEFIKSLYFHKEWKDEHCKDDILEAIEECNTKIMNAFGESMHTLWYHKPSIEAVEKVVNKFPSTLTYEDEDDGMLPIHTAATTVGYKYVPVLAKEGIKHNVGGEDARGGLLLTDPSIDHGCNILQLLSTNVDDDDDDYVCVDSNRLNVMIELQRSDLLLKNDIREHDLLHVSCFERTKERFEYLVNWDPDALIEAIFENKSLLHSMSLESDDRIILALKTGFEYHPTIGGSLFV</sequence>
<accession>A0AAD3CRU4</accession>
<keyword evidence="2" id="KW-1185">Reference proteome</keyword>
<proteinExistence type="predicted"/>
<dbReference type="EMBL" id="BLLK01000038">
    <property type="protein sequence ID" value="GFH49900.1"/>
    <property type="molecule type" value="Genomic_DNA"/>
</dbReference>
<evidence type="ECO:0000313" key="2">
    <source>
        <dbReference type="Proteomes" id="UP001054902"/>
    </source>
</evidence>
<comment type="caution">
    <text evidence="1">The sequence shown here is derived from an EMBL/GenBank/DDBJ whole genome shotgun (WGS) entry which is preliminary data.</text>
</comment>
<reference evidence="1 2" key="1">
    <citation type="journal article" date="2021" name="Sci. Rep.">
        <title>The genome of the diatom Chaetoceros tenuissimus carries an ancient integrated fragment of an extant virus.</title>
        <authorList>
            <person name="Hongo Y."/>
            <person name="Kimura K."/>
            <person name="Takaki Y."/>
            <person name="Yoshida Y."/>
            <person name="Baba S."/>
            <person name="Kobayashi G."/>
            <person name="Nagasaki K."/>
            <person name="Hano T."/>
            <person name="Tomaru Y."/>
        </authorList>
    </citation>
    <scope>NUCLEOTIDE SEQUENCE [LARGE SCALE GENOMIC DNA]</scope>
    <source>
        <strain evidence="1 2">NIES-3715</strain>
    </source>
</reference>
<dbReference type="AlphaFoldDB" id="A0AAD3CRU4"/>
<gene>
    <name evidence="1" type="ORF">CTEN210_06376</name>
</gene>
<organism evidence="1 2">
    <name type="scientific">Chaetoceros tenuissimus</name>
    <dbReference type="NCBI Taxonomy" id="426638"/>
    <lineage>
        <taxon>Eukaryota</taxon>
        <taxon>Sar</taxon>
        <taxon>Stramenopiles</taxon>
        <taxon>Ochrophyta</taxon>
        <taxon>Bacillariophyta</taxon>
        <taxon>Coscinodiscophyceae</taxon>
        <taxon>Chaetocerotophycidae</taxon>
        <taxon>Chaetocerotales</taxon>
        <taxon>Chaetocerotaceae</taxon>
        <taxon>Chaetoceros</taxon>
    </lineage>
</organism>
<evidence type="ECO:0000313" key="1">
    <source>
        <dbReference type="EMBL" id="GFH49900.1"/>
    </source>
</evidence>
<dbReference type="Proteomes" id="UP001054902">
    <property type="component" value="Unassembled WGS sequence"/>
</dbReference>
<name>A0AAD3CRU4_9STRA</name>
<protein>
    <submittedName>
        <fullName evidence="1">Uncharacterized protein</fullName>
    </submittedName>
</protein>